<evidence type="ECO:0000313" key="19">
    <source>
        <dbReference type="EMBL" id="MXN66956.1"/>
    </source>
</evidence>
<dbReference type="Gene3D" id="3.30.565.10">
    <property type="entry name" value="Histidine kinase-like ATPase, C-terminal domain"/>
    <property type="match status" value="1"/>
</dbReference>
<organism evidence="19 20">
    <name type="scientific">Stappia sediminis</name>
    <dbReference type="NCBI Taxonomy" id="2692190"/>
    <lineage>
        <taxon>Bacteria</taxon>
        <taxon>Pseudomonadati</taxon>
        <taxon>Pseudomonadota</taxon>
        <taxon>Alphaproteobacteria</taxon>
        <taxon>Hyphomicrobiales</taxon>
        <taxon>Stappiaceae</taxon>
        <taxon>Stappia</taxon>
    </lineage>
</organism>
<dbReference type="Gene3D" id="3.30.450.20">
    <property type="entry name" value="PAS domain"/>
    <property type="match status" value="1"/>
</dbReference>
<feature type="domain" description="HAMP" evidence="18">
    <location>
        <begin position="323"/>
        <end position="376"/>
    </location>
</feature>
<evidence type="ECO:0000259" key="18">
    <source>
        <dbReference type="PROSITE" id="PS50885"/>
    </source>
</evidence>
<dbReference type="InterPro" id="IPR004358">
    <property type="entry name" value="Sig_transdc_His_kin-like_C"/>
</dbReference>
<dbReference type="FunFam" id="1.10.287.130:FF:000107">
    <property type="entry name" value="Sensor histidine kinase YycG"/>
    <property type="match status" value="1"/>
</dbReference>
<keyword evidence="6" id="KW-0808">Transferase</keyword>
<sequence>MSVLAERHGKGGIDGEQPSRAGGFRKAGFALVVLALISIAVTFFVLTGLTPIQPTSQVVTIAMAINMVLVAILVFMICYEVVGLIQARRRGRAAARLHVRIVTLFSVVAAVPAIIVAVVATVTLDRGLDRWFEDRTRTIINNALVVAQAYLQEHARVLRADLIAMGNDIDRAKAVYDFEPTRFDSFFQAQTSLRALLGAYLMSSDGSIITRVLPKPDARVLLPPDNAFKEADNGEPVLIAPGPSNLVGGVIKLSAYDDMYLYITRAMDKRVVDYMRLAEEGAQQYTELENTRFGVQVAFALVFTGVALVLLLSAIWMGFGFANRLVAPIRRLIGAADQISKGNLYVNVETEKSAGDLANLGETFNNMTGQLRGQRDALLAANDQIDRRRRFTEAVLSGVTAGVVGIDETGRISLVNLSALALFDMGEEQLLDHSLAQAVPELAPIVEDILNRDDKRFRETQVPIVRHGRERTVNVRVTSEQSTRREHGYVVTLDDITDLVAAQRTSAWADVARRIAHEIKNPLTPIQLSAERIRRRYGKKIEEDRTVFDQCVDTIIRQVGDIGRMVDEFSSFARMPKPTMDTGDLRNTVREAAFLQSVAQPDIEIKTHLPEESVPTIFDTRLVGQALTNVIKNAAEAIAAVELEEGEKGRIDVYLRNEDDMRVIDIIDNGIGLPQENRQRLLEPYMTTREKGTGLGLAIVRKIMEEHGGGIDLMDAPAVAEGGRGAMVRLRMSARPPTTDEPAEKEAGKSDASKSTDEETVENNAL</sequence>
<dbReference type="PIRSF" id="PIRSF037532">
    <property type="entry name" value="STHK_NtrY"/>
    <property type="match status" value="1"/>
</dbReference>
<evidence type="ECO:0000256" key="13">
    <source>
        <dbReference type="ARBA" id="ARBA00023136"/>
    </source>
</evidence>
<name>A0A7X3LXI7_9HYPH</name>
<dbReference type="PANTHER" id="PTHR43065">
    <property type="entry name" value="SENSOR HISTIDINE KINASE"/>
    <property type="match status" value="1"/>
</dbReference>
<dbReference type="SMART" id="SM00387">
    <property type="entry name" value="HATPase_c"/>
    <property type="match status" value="1"/>
</dbReference>
<dbReference type="GO" id="GO:0005524">
    <property type="term" value="F:ATP binding"/>
    <property type="evidence" value="ECO:0007669"/>
    <property type="project" value="UniProtKB-KW"/>
</dbReference>
<dbReference type="GO" id="GO:0006355">
    <property type="term" value="P:regulation of DNA-templated transcription"/>
    <property type="evidence" value="ECO:0007669"/>
    <property type="project" value="InterPro"/>
</dbReference>
<evidence type="ECO:0000256" key="15">
    <source>
        <dbReference type="SAM" id="Phobius"/>
    </source>
</evidence>
<feature type="domain" description="PAS" evidence="17">
    <location>
        <begin position="388"/>
        <end position="455"/>
    </location>
</feature>
<evidence type="ECO:0000313" key="20">
    <source>
        <dbReference type="Proteomes" id="UP000433101"/>
    </source>
</evidence>
<keyword evidence="8" id="KW-0547">Nucleotide-binding</keyword>
<dbReference type="CDD" id="cd00130">
    <property type="entry name" value="PAS"/>
    <property type="match status" value="1"/>
</dbReference>
<dbReference type="RefSeq" id="WP_160777205.1">
    <property type="nucleotide sequence ID" value="NZ_WUMV01000009.1"/>
</dbReference>
<feature type="region of interest" description="Disordered" evidence="14">
    <location>
        <begin position="731"/>
        <end position="766"/>
    </location>
</feature>
<evidence type="ECO:0000256" key="1">
    <source>
        <dbReference type="ARBA" id="ARBA00000085"/>
    </source>
</evidence>
<dbReference type="InterPro" id="IPR036097">
    <property type="entry name" value="HisK_dim/P_sf"/>
</dbReference>
<dbReference type="InterPro" id="IPR000014">
    <property type="entry name" value="PAS"/>
</dbReference>
<dbReference type="PROSITE" id="PS50885">
    <property type="entry name" value="HAMP"/>
    <property type="match status" value="1"/>
</dbReference>
<dbReference type="Pfam" id="PF00672">
    <property type="entry name" value="HAMP"/>
    <property type="match status" value="1"/>
</dbReference>
<keyword evidence="5" id="KW-0597">Phosphoprotein</keyword>
<keyword evidence="13 15" id="KW-0472">Membrane</keyword>
<feature type="transmembrane region" description="Helical" evidence="15">
    <location>
        <begin position="297"/>
        <end position="322"/>
    </location>
</feature>
<comment type="catalytic activity">
    <reaction evidence="1">
        <text>ATP + protein L-histidine = ADP + protein N-phospho-L-histidine.</text>
        <dbReference type="EC" id="2.7.13.3"/>
    </reaction>
</comment>
<dbReference type="InterPro" id="IPR003661">
    <property type="entry name" value="HisK_dim/P_dom"/>
</dbReference>
<dbReference type="PROSITE" id="PS50109">
    <property type="entry name" value="HIS_KIN"/>
    <property type="match status" value="1"/>
</dbReference>
<dbReference type="SMART" id="SM00304">
    <property type="entry name" value="HAMP"/>
    <property type="match status" value="1"/>
</dbReference>
<evidence type="ECO:0000256" key="12">
    <source>
        <dbReference type="ARBA" id="ARBA00023012"/>
    </source>
</evidence>
<protein>
    <recommendedName>
        <fullName evidence="3">histidine kinase</fullName>
        <ecNumber evidence="3">2.7.13.3</ecNumber>
    </recommendedName>
</protein>
<evidence type="ECO:0000256" key="14">
    <source>
        <dbReference type="SAM" id="MobiDB-lite"/>
    </source>
</evidence>
<dbReference type="SMART" id="SM00388">
    <property type="entry name" value="HisKA"/>
    <property type="match status" value="1"/>
</dbReference>
<dbReference type="AlphaFoldDB" id="A0A7X3LXI7"/>
<proteinExistence type="predicted"/>
<dbReference type="InterPro" id="IPR017232">
    <property type="entry name" value="NtrY"/>
</dbReference>
<dbReference type="CDD" id="cd00082">
    <property type="entry name" value="HisKA"/>
    <property type="match status" value="1"/>
</dbReference>
<dbReference type="InterPro" id="IPR005467">
    <property type="entry name" value="His_kinase_dom"/>
</dbReference>
<feature type="transmembrane region" description="Helical" evidence="15">
    <location>
        <begin position="61"/>
        <end position="85"/>
    </location>
</feature>
<dbReference type="GO" id="GO:0005886">
    <property type="term" value="C:plasma membrane"/>
    <property type="evidence" value="ECO:0007669"/>
    <property type="project" value="UniProtKB-SubCell"/>
</dbReference>
<keyword evidence="10" id="KW-0067">ATP-binding</keyword>
<evidence type="ECO:0000256" key="6">
    <source>
        <dbReference type="ARBA" id="ARBA00022679"/>
    </source>
</evidence>
<keyword evidence="12" id="KW-0902">Two-component regulatory system</keyword>
<dbReference type="CDD" id="cd06225">
    <property type="entry name" value="HAMP"/>
    <property type="match status" value="1"/>
</dbReference>
<keyword evidence="4" id="KW-1003">Cell membrane</keyword>
<keyword evidence="9" id="KW-0418">Kinase</keyword>
<dbReference type="InterPro" id="IPR045671">
    <property type="entry name" value="NtrY-like_N"/>
</dbReference>
<dbReference type="Pfam" id="PF00989">
    <property type="entry name" value="PAS"/>
    <property type="match status" value="1"/>
</dbReference>
<evidence type="ECO:0000256" key="11">
    <source>
        <dbReference type="ARBA" id="ARBA00022989"/>
    </source>
</evidence>
<dbReference type="InterPro" id="IPR003660">
    <property type="entry name" value="HAMP_dom"/>
</dbReference>
<dbReference type="SMART" id="SM00091">
    <property type="entry name" value="PAS"/>
    <property type="match status" value="1"/>
</dbReference>
<dbReference type="Gene3D" id="1.10.287.130">
    <property type="match status" value="1"/>
</dbReference>
<dbReference type="EC" id="2.7.13.3" evidence="3"/>
<dbReference type="SUPFAM" id="SSF158472">
    <property type="entry name" value="HAMP domain-like"/>
    <property type="match status" value="1"/>
</dbReference>
<evidence type="ECO:0000259" key="16">
    <source>
        <dbReference type="PROSITE" id="PS50109"/>
    </source>
</evidence>
<dbReference type="SUPFAM" id="SSF47384">
    <property type="entry name" value="Homodimeric domain of signal transducing histidine kinase"/>
    <property type="match status" value="1"/>
</dbReference>
<dbReference type="NCBIfam" id="TIGR00229">
    <property type="entry name" value="sensory_box"/>
    <property type="match status" value="1"/>
</dbReference>
<keyword evidence="11 15" id="KW-1133">Transmembrane helix</keyword>
<evidence type="ECO:0000256" key="4">
    <source>
        <dbReference type="ARBA" id="ARBA00022475"/>
    </source>
</evidence>
<comment type="caution">
    <text evidence="19">The sequence shown here is derived from an EMBL/GenBank/DDBJ whole genome shotgun (WGS) entry which is preliminary data.</text>
</comment>
<dbReference type="GO" id="GO:0000155">
    <property type="term" value="F:phosphorelay sensor kinase activity"/>
    <property type="evidence" value="ECO:0007669"/>
    <property type="project" value="InterPro"/>
</dbReference>
<keyword evidence="7 15" id="KW-0812">Transmembrane</keyword>
<evidence type="ECO:0000256" key="7">
    <source>
        <dbReference type="ARBA" id="ARBA00022692"/>
    </source>
</evidence>
<dbReference type="InterPro" id="IPR013767">
    <property type="entry name" value="PAS_fold"/>
</dbReference>
<dbReference type="Pfam" id="PF19312">
    <property type="entry name" value="NtrY_N"/>
    <property type="match status" value="1"/>
</dbReference>
<dbReference type="InterPro" id="IPR036890">
    <property type="entry name" value="HATPase_C_sf"/>
</dbReference>
<keyword evidence="20" id="KW-1185">Reference proteome</keyword>
<comment type="subcellular location">
    <subcellularLocation>
        <location evidence="2">Cell membrane</location>
        <topology evidence="2">Multi-pass membrane protein</topology>
    </subcellularLocation>
</comment>
<dbReference type="PROSITE" id="PS50112">
    <property type="entry name" value="PAS"/>
    <property type="match status" value="1"/>
</dbReference>
<evidence type="ECO:0000259" key="17">
    <source>
        <dbReference type="PROSITE" id="PS50112"/>
    </source>
</evidence>
<dbReference type="Gene3D" id="6.10.340.10">
    <property type="match status" value="1"/>
</dbReference>
<feature type="compositionally biased region" description="Basic and acidic residues" evidence="14">
    <location>
        <begin position="742"/>
        <end position="757"/>
    </location>
</feature>
<evidence type="ECO:0000256" key="5">
    <source>
        <dbReference type="ARBA" id="ARBA00022553"/>
    </source>
</evidence>
<dbReference type="Pfam" id="PF00512">
    <property type="entry name" value="HisKA"/>
    <property type="match status" value="1"/>
</dbReference>
<feature type="transmembrane region" description="Helical" evidence="15">
    <location>
        <begin position="27"/>
        <end position="49"/>
    </location>
</feature>
<dbReference type="SUPFAM" id="SSF55874">
    <property type="entry name" value="ATPase domain of HSP90 chaperone/DNA topoisomerase II/histidine kinase"/>
    <property type="match status" value="1"/>
</dbReference>
<dbReference type="EMBL" id="WUMV01000009">
    <property type="protein sequence ID" value="MXN66956.1"/>
    <property type="molecule type" value="Genomic_DNA"/>
</dbReference>
<dbReference type="InterPro" id="IPR003594">
    <property type="entry name" value="HATPase_dom"/>
</dbReference>
<feature type="transmembrane region" description="Helical" evidence="15">
    <location>
        <begin position="97"/>
        <end position="122"/>
    </location>
</feature>
<evidence type="ECO:0000256" key="10">
    <source>
        <dbReference type="ARBA" id="ARBA00022840"/>
    </source>
</evidence>
<dbReference type="Proteomes" id="UP000433101">
    <property type="component" value="Unassembled WGS sequence"/>
</dbReference>
<dbReference type="SUPFAM" id="SSF55785">
    <property type="entry name" value="PYP-like sensor domain (PAS domain)"/>
    <property type="match status" value="1"/>
</dbReference>
<gene>
    <name evidence="19" type="ORF">GR183_18745</name>
</gene>
<dbReference type="Pfam" id="PF02518">
    <property type="entry name" value="HATPase_c"/>
    <property type="match status" value="1"/>
</dbReference>
<dbReference type="PRINTS" id="PR00344">
    <property type="entry name" value="BCTRLSENSOR"/>
</dbReference>
<evidence type="ECO:0000256" key="2">
    <source>
        <dbReference type="ARBA" id="ARBA00004651"/>
    </source>
</evidence>
<accession>A0A7X3LXI7</accession>
<dbReference type="InterPro" id="IPR035965">
    <property type="entry name" value="PAS-like_dom_sf"/>
</dbReference>
<evidence type="ECO:0000256" key="8">
    <source>
        <dbReference type="ARBA" id="ARBA00022741"/>
    </source>
</evidence>
<reference evidence="19 20" key="1">
    <citation type="submission" date="2019-12" db="EMBL/GenBank/DDBJ databases">
        <authorList>
            <person name="Li M."/>
        </authorList>
    </citation>
    <scope>NUCLEOTIDE SEQUENCE [LARGE SCALE GENOMIC DNA]</scope>
    <source>
        <strain evidence="19 20">GBMRC 2046</strain>
    </source>
</reference>
<feature type="domain" description="Histidine kinase" evidence="16">
    <location>
        <begin position="514"/>
        <end position="736"/>
    </location>
</feature>
<dbReference type="PANTHER" id="PTHR43065:SF10">
    <property type="entry name" value="PEROXIDE STRESS-ACTIVATED HISTIDINE KINASE MAK3"/>
    <property type="match status" value="1"/>
</dbReference>
<evidence type="ECO:0000256" key="3">
    <source>
        <dbReference type="ARBA" id="ARBA00012438"/>
    </source>
</evidence>
<evidence type="ECO:0000256" key="9">
    <source>
        <dbReference type="ARBA" id="ARBA00022777"/>
    </source>
</evidence>